<keyword evidence="2 5" id="KW-0812">Transmembrane</keyword>
<dbReference type="Pfam" id="PF01040">
    <property type="entry name" value="UbiA"/>
    <property type="match status" value="1"/>
</dbReference>
<dbReference type="InterPro" id="IPR050475">
    <property type="entry name" value="Prenyltransferase_related"/>
</dbReference>
<evidence type="ECO:0000256" key="2">
    <source>
        <dbReference type="ARBA" id="ARBA00022692"/>
    </source>
</evidence>
<name>A0A6G1IIM5_9PLEO</name>
<dbReference type="AlphaFoldDB" id="A0A6G1IIM5"/>
<keyword evidence="7" id="KW-1185">Reference proteome</keyword>
<dbReference type="EMBL" id="MU005618">
    <property type="protein sequence ID" value="KAF2677801.1"/>
    <property type="molecule type" value="Genomic_DNA"/>
</dbReference>
<dbReference type="PANTHER" id="PTHR42723:SF1">
    <property type="entry name" value="CHLOROPHYLL SYNTHASE, CHLOROPLASTIC"/>
    <property type="match status" value="1"/>
</dbReference>
<keyword evidence="3 5" id="KW-1133">Transmembrane helix</keyword>
<evidence type="ECO:0000256" key="4">
    <source>
        <dbReference type="ARBA" id="ARBA00023136"/>
    </source>
</evidence>
<feature type="transmembrane region" description="Helical" evidence="5">
    <location>
        <begin position="161"/>
        <end position="184"/>
    </location>
</feature>
<evidence type="ECO:0000256" key="3">
    <source>
        <dbReference type="ARBA" id="ARBA00022989"/>
    </source>
</evidence>
<proteinExistence type="predicted"/>
<feature type="transmembrane region" description="Helical" evidence="5">
    <location>
        <begin position="117"/>
        <end position="141"/>
    </location>
</feature>
<keyword evidence="6" id="KW-0808">Transferase</keyword>
<reference evidence="6" key="1">
    <citation type="journal article" date="2020" name="Stud. Mycol.">
        <title>101 Dothideomycetes genomes: a test case for predicting lifestyles and emergence of pathogens.</title>
        <authorList>
            <person name="Haridas S."/>
            <person name="Albert R."/>
            <person name="Binder M."/>
            <person name="Bloem J."/>
            <person name="Labutti K."/>
            <person name="Salamov A."/>
            <person name="Andreopoulos B."/>
            <person name="Baker S."/>
            <person name="Barry K."/>
            <person name="Bills G."/>
            <person name="Bluhm B."/>
            <person name="Cannon C."/>
            <person name="Castanera R."/>
            <person name="Culley D."/>
            <person name="Daum C."/>
            <person name="Ezra D."/>
            <person name="Gonzalez J."/>
            <person name="Henrissat B."/>
            <person name="Kuo A."/>
            <person name="Liang C."/>
            <person name="Lipzen A."/>
            <person name="Lutzoni F."/>
            <person name="Magnuson J."/>
            <person name="Mondo S."/>
            <person name="Nolan M."/>
            <person name="Ohm R."/>
            <person name="Pangilinan J."/>
            <person name="Park H.-J."/>
            <person name="Ramirez L."/>
            <person name="Alfaro M."/>
            <person name="Sun H."/>
            <person name="Tritt A."/>
            <person name="Yoshinaga Y."/>
            <person name="Zwiers L.-H."/>
            <person name="Turgeon B."/>
            <person name="Goodwin S."/>
            <person name="Spatafora J."/>
            <person name="Crous P."/>
            <person name="Grigoriev I."/>
        </authorList>
    </citation>
    <scope>NUCLEOTIDE SEQUENCE</scope>
    <source>
        <strain evidence="6">CBS 122367</strain>
    </source>
</reference>
<evidence type="ECO:0000313" key="6">
    <source>
        <dbReference type="EMBL" id="KAF2677801.1"/>
    </source>
</evidence>
<dbReference type="CDD" id="cd13965">
    <property type="entry name" value="PT_UbiA_3"/>
    <property type="match status" value="1"/>
</dbReference>
<feature type="transmembrane region" description="Helical" evidence="5">
    <location>
        <begin position="284"/>
        <end position="302"/>
    </location>
</feature>
<sequence length="316" mass="35560">MKISVMDQPKQRTLFFHLRTLWLFTRSDLKTVVIPQTIFGLVVALSGPLLTTNPSPNPLDFLRNIPKSILYIWINLLNEVMSNQRCPDSITEDSINKPWRPLPSQRLTPENTRHMQLYIIPTIYGMSLVLGGSEAAVALMVFSHMYNELDGGQENWLIRNVLNACGLSCFSVGAAIVVAGYGRYSITEDAYTWIGILAAVIATTVQAQDLADVEGDRARNRKTLMLVYGEGVTRWSIAVPVLFWSVACCWYWSLDFLWYLPSVLVGAVMAGRAVLMRGKAADEVTWKLWCLWMMVLYSLPLLKRVSSSRGIEAVFS</sequence>
<dbReference type="InterPro" id="IPR000537">
    <property type="entry name" value="UbiA_prenyltransferase"/>
</dbReference>
<protein>
    <submittedName>
        <fullName evidence="6">UbiA prenyltransferase</fullName>
    </submittedName>
</protein>
<evidence type="ECO:0000256" key="1">
    <source>
        <dbReference type="ARBA" id="ARBA00004141"/>
    </source>
</evidence>
<evidence type="ECO:0000256" key="5">
    <source>
        <dbReference type="SAM" id="Phobius"/>
    </source>
</evidence>
<dbReference type="Proteomes" id="UP000799291">
    <property type="component" value="Unassembled WGS sequence"/>
</dbReference>
<feature type="transmembrane region" description="Helical" evidence="5">
    <location>
        <begin position="190"/>
        <end position="211"/>
    </location>
</feature>
<evidence type="ECO:0000313" key="7">
    <source>
        <dbReference type="Proteomes" id="UP000799291"/>
    </source>
</evidence>
<comment type="subcellular location">
    <subcellularLocation>
        <location evidence="1">Membrane</location>
        <topology evidence="1">Multi-pass membrane protein</topology>
    </subcellularLocation>
</comment>
<accession>A0A6G1IIM5</accession>
<gene>
    <name evidence="6" type="ORF">K458DRAFT_377812</name>
</gene>
<dbReference type="GO" id="GO:0016765">
    <property type="term" value="F:transferase activity, transferring alkyl or aryl (other than methyl) groups"/>
    <property type="evidence" value="ECO:0007669"/>
    <property type="project" value="InterPro"/>
</dbReference>
<organism evidence="6 7">
    <name type="scientific">Lentithecium fluviatile CBS 122367</name>
    <dbReference type="NCBI Taxonomy" id="1168545"/>
    <lineage>
        <taxon>Eukaryota</taxon>
        <taxon>Fungi</taxon>
        <taxon>Dikarya</taxon>
        <taxon>Ascomycota</taxon>
        <taxon>Pezizomycotina</taxon>
        <taxon>Dothideomycetes</taxon>
        <taxon>Pleosporomycetidae</taxon>
        <taxon>Pleosporales</taxon>
        <taxon>Massarineae</taxon>
        <taxon>Lentitheciaceae</taxon>
        <taxon>Lentithecium</taxon>
    </lineage>
</organism>
<dbReference type="GO" id="GO:0016020">
    <property type="term" value="C:membrane"/>
    <property type="evidence" value="ECO:0007669"/>
    <property type="project" value="UniProtKB-SubCell"/>
</dbReference>
<dbReference type="OrthoDB" id="434972at2759"/>
<dbReference type="PANTHER" id="PTHR42723">
    <property type="entry name" value="CHLOROPHYLL SYNTHASE"/>
    <property type="match status" value="1"/>
</dbReference>
<feature type="transmembrane region" description="Helical" evidence="5">
    <location>
        <begin position="232"/>
        <end position="253"/>
    </location>
</feature>
<feature type="transmembrane region" description="Helical" evidence="5">
    <location>
        <begin position="259"/>
        <end position="275"/>
    </location>
</feature>
<keyword evidence="4 5" id="KW-0472">Membrane</keyword>